<dbReference type="Pfam" id="PF00072">
    <property type="entry name" value="Response_reg"/>
    <property type="match status" value="1"/>
</dbReference>
<accession>A0ABT9XGU5</accession>
<dbReference type="Gene3D" id="3.40.50.2300">
    <property type="match status" value="1"/>
</dbReference>
<dbReference type="SMART" id="SM01012">
    <property type="entry name" value="ANTAR"/>
    <property type="match status" value="1"/>
</dbReference>
<proteinExistence type="predicted"/>
<dbReference type="PANTHER" id="PTHR44591:SF3">
    <property type="entry name" value="RESPONSE REGULATORY DOMAIN-CONTAINING PROTEIN"/>
    <property type="match status" value="1"/>
</dbReference>
<dbReference type="PANTHER" id="PTHR44591">
    <property type="entry name" value="STRESS RESPONSE REGULATOR PROTEIN 1"/>
    <property type="match status" value="1"/>
</dbReference>
<name>A0ABT9XGU5_9BACL</name>
<sequence length="194" mass="21796">MGKARIMLVDDESVLRIDMREMLLLEGYDVVAEASNGEAAIEQAFAHRPDLIIMDVKMPHMDGLTAGRIIYQKTRIPILVLTAYHQSQLIDDAKAAGIIGYLVKPVTEADLVPAIEMALAQAERLRCLTEEKCVLEAQLQERKLIERAKGLLMQQQGLNEAEAYQRMRRQAMNRQMTLASTAMTILNECQVDGR</sequence>
<reference evidence="6 7" key="1">
    <citation type="submission" date="2023-07" db="EMBL/GenBank/DDBJ databases">
        <title>Genomic Encyclopedia of Type Strains, Phase IV (KMG-IV): sequencing the most valuable type-strain genomes for metagenomic binning, comparative biology and taxonomic classification.</title>
        <authorList>
            <person name="Goeker M."/>
        </authorList>
    </citation>
    <scope>NUCLEOTIDE SEQUENCE [LARGE SCALE GENOMIC DNA]</scope>
    <source>
        <strain evidence="6 7">DSM 4006</strain>
    </source>
</reference>
<dbReference type="SUPFAM" id="SSF52172">
    <property type="entry name" value="CheY-like"/>
    <property type="match status" value="1"/>
</dbReference>
<evidence type="ECO:0000313" key="6">
    <source>
        <dbReference type="EMBL" id="MDQ0189495.1"/>
    </source>
</evidence>
<dbReference type="InterPro" id="IPR011006">
    <property type="entry name" value="CheY-like_superfamily"/>
</dbReference>
<dbReference type="PIRSF" id="PIRSF036382">
    <property type="entry name" value="RR_antiterm"/>
    <property type="match status" value="1"/>
</dbReference>
<dbReference type="Pfam" id="PF03861">
    <property type="entry name" value="ANTAR"/>
    <property type="match status" value="1"/>
</dbReference>
<dbReference type="EMBL" id="JAUSTP010000008">
    <property type="protein sequence ID" value="MDQ0189495.1"/>
    <property type="molecule type" value="Genomic_DNA"/>
</dbReference>
<dbReference type="Gene3D" id="1.10.10.10">
    <property type="entry name" value="Winged helix-like DNA-binding domain superfamily/Winged helix DNA-binding domain"/>
    <property type="match status" value="1"/>
</dbReference>
<keyword evidence="7" id="KW-1185">Reference proteome</keyword>
<feature type="modified residue" description="4-aspartylphosphate" evidence="3">
    <location>
        <position position="55"/>
    </location>
</feature>
<evidence type="ECO:0000256" key="2">
    <source>
        <dbReference type="ARBA" id="ARBA00023012"/>
    </source>
</evidence>
<comment type="caution">
    <text evidence="6">The sequence shown here is derived from an EMBL/GenBank/DDBJ whole genome shotgun (WGS) entry which is preliminary data.</text>
</comment>
<dbReference type="InterPro" id="IPR036388">
    <property type="entry name" value="WH-like_DNA-bd_sf"/>
</dbReference>
<dbReference type="PROSITE" id="PS50921">
    <property type="entry name" value="ANTAR"/>
    <property type="match status" value="1"/>
</dbReference>
<evidence type="ECO:0000259" key="5">
    <source>
        <dbReference type="PROSITE" id="PS50921"/>
    </source>
</evidence>
<dbReference type="InterPro" id="IPR050595">
    <property type="entry name" value="Bact_response_regulator"/>
</dbReference>
<dbReference type="PROSITE" id="PS50110">
    <property type="entry name" value="RESPONSE_REGULATORY"/>
    <property type="match status" value="1"/>
</dbReference>
<organism evidence="6 7">
    <name type="scientific">Alicyclobacillus cycloheptanicus</name>
    <dbReference type="NCBI Taxonomy" id="1457"/>
    <lineage>
        <taxon>Bacteria</taxon>
        <taxon>Bacillati</taxon>
        <taxon>Bacillota</taxon>
        <taxon>Bacilli</taxon>
        <taxon>Bacillales</taxon>
        <taxon>Alicyclobacillaceae</taxon>
        <taxon>Alicyclobacillus</taxon>
    </lineage>
</organism>
<evidence type="ECO:0000313" key="7">
    <source>
        <dbReference type="Proteomes" id="UP001232973"/>
    </source>
</evidence>
<dbReference type="InterPro" id="IPR005561">
    <property type="entry name" value="ANTAR"/>
</dbReference>
<gene>
    <name evidence="6" type="ORF">J2S03_001327</name>
</gene>
<keyword evidence="2" id="KW-0902">Two-component regulatory system</keyword>
<dbReference type="Proteomes" id="UP001232973">
    <property type="component" value="Unassembled WGS sequence"/>
</dbReference>
<evidence type="ECO:0000256" key="3">
    <source>
        <dbReference type="PROSITE-ProRule" id="PRU00169"/>
    </source>
</evidence>
<evidence type="ECO:0000256" key="1">
    <source>
        <dbReference type="ARBA" id="ARBA00022553"/>
    </source>
</evidence>
<dbReference type="SMART" id="SM00448">
    <property type="entry name" value="REC"/>
    <property type="match status" value="1"/>
</dbReference>
<feature type="domain" description="Response regulatory" evidence="4">
    <location>
        <begin position="5"/>
        <end position="119"/>
    </location>
</feature>
<dbReference type="RefSeq" id="WP_274456300.1">
    <property type="nucleotide sequence ID" value="NZ_CP067097.1"/>
</dbReference>
<protein>
    <submittedName>
        <fullName evidence="6">Response regulator NasT</fullName>
    </submittedName>
</protein>
<evidence type="ECO:0000259" key="4">
    <source>
        <dbReference type="PROSITE" id="PS50110"/>
    </source>
</evidence>
<keyword evidence="1 3" id="KW-0597">Phosphoprotein</keyword>
<dbReference type="InterPro" id="IPR001789">
    <property type="entry name" value="Sig_transdc_resp-reg_receiver"/>
</dbReference>
<feature type="domain" description="ANTAR" evidence="5">
    <location>
        <begin position="125"/>
        <end position="186"/>
    </location>
</feature>
<dbReference type="InterPro" id="IPR008327">
    <property type="entry name" value="Sig_transdc_resp-reg_antiterm"/>
</dbReference>